<sequence length="161" mass="18568">MHAKKNTLQKIKKNPNVVFIYADDLVGLTDWLTTFADMVGEELFNNVGEDSKSILALLKGEKLNNPVWESIIHHTASGKFAIRKNEWVYIDHHTGAESREPDWFKEERNVQAHSFPGELYNLKSDPQQTTNLYEQFPEKVDEMKKLLIEQKKGGRSVAIRN</sequence>
<comment type="caution">
    <text evidence="1">The sequence shown here is derived from an EMBL/GenBank/DDBJ whole genome shotgun (WGS) entry which is preliminary data.</text>
</comment>
<name>A0A9X3J3I5_9BACT</name>
<keyword evidence="2" id="KW-1185">Reference proteome</keyword>
<dbReference type="PANTHER" id="PTHR43751">
    <property type="entry name" value="SULFATASE"/>
    <property type="match status" value="1"/>
</dbReference>
<dbReference type="PANTHER" id="PTHR43751:SF6">
    <property type="entry name" value="N-ACETYLGALACTOSAMINE-6-O-SULFATASE"/>
    <property type="match status" value="1"/>
</dbReference>
<gene>
    <name evidence="1" type="ORF">OU798_03550</name>
</gene>
<evidence type="ECO:0000313" key="1">
    <source>
        <dbReference type="EMBL" id="MCY1719399.1"/>
    </source>
</evidence>
<dbReference type="SUPFAM" id="SSF53649">
    <property type="entry name" value="Alkaline phosphatase-like"/>
    <property type="match status" value="1"/>
</dbReference>
<organism evidence="1 2">
    <name type="scientific">Draconibacterium aestuarii</name>
    <dbReference type="NCBI Taxonomy" id="2998507"/>
    <lineage>
        <taxon>Bacteria</taxon>
        <taxon>Pseudomonadati</taxon>
        <taxon>Bacteroidota</taxon>
        <taxon>Bacteroidia</taxon>
        <taxon>Marinilabiliales</taxon>
        <taxon>Prolixibacteraceae</taxon>
        <taxon>Draconibacterium</taxon>
    </lineage>
</organism>
<protein>
    <recommendedName>
        <fullName evidence="3">Arylsulfatase</fullName>
    </recommendedName>
</protein>
<dbReference type="EMBL" id="JAPOHD010000007">
    <property type="protein sequence ID" value="MCY1719399.1"/>
    <property type="molecule type" value="Genomic_DNA"/>
</dbReference>
<dbReference type="AlphaFoldDB" id="A0A9X3J3I5"/>
<dbReference type="Proteomes" id="UP001145087">
    <property type="component" value="Unassembled WGS sequence"/>
</dbReference>
<reference evidence="1" key="1">
    <citation type="submission" date="2022-11" db="EMBL/GenBank/DDBJ databases">
        <title>Marilongibacter aestuarii gen. nov., sp. nov., isolated from tidal flat sediment.</title>
        <authorList>
            <person name="Jiayan W."/>
        </authorList>
    </citation>
    <scope>NUCLEOTIDE SEQUENCE</scope>
    <source>
        <strain evidence="1">Z1-6</strain>
    </source>
</reference>
<dbReference type="Gene3D" id="3.40.720.10">
    <property type="entry name" value="Alkaline Phosphatase, subunit A"/>
    <property type="match status" value="1"/>
</dbReference>
<dbReference type="InterPro" id="IPR052701">
    <property type="entry name" value="GAG_Ulvan_Degrading_Sulfatases"/>
</dbReference>
<evidence type="ECO:0000313" key="2">
    <source>
        <dbReference type="Proteomes" id="UP001145087"/>
    </source>
</evidence>
<dbReference type="Gene3D" id="3.30.1120.10">
    <property type="match status" value="1"/>
</dbReference>
<dbReference type="InterPro" id="IPR017850">
    <property type="entry name" value="Alkaline_phosphatase_core_sf"/>
</dbReference>
<accession>A0A9X3J3I5</accession>
<dbReference type="RefSeq" id="WP_343331736.1">
    <property type="nucleotide sequence ID" value="NZ_JAPOHD010000007.1"/>
</dbReference>
<proteinExistence type="predicted"/>
<evidence type="ECO:0008006" key="3">
    <source>
        <dbReference type="Google" id="ProtNLM"/>
    </source>
</evidence>